<dbReference type="PROSITE" id="PS50112">
    <property type="entry name" value="PAS"/>
    <property type="match status" value="1"/>
</dbReference>
<reference evidence="3 4" key="1">
    <citation type="submission" date="2018-07" db="EMBL/GenBank/DDBJ databases">
        <title>Dyella monticola sp. nov. and Dyella psychrodurans sp. nov. isolated from monsoon evergreen broad-leaved forest soil of Dinghu Mountain, China.</title>
        <authorList>
            <person name="Gao Z."/>
            <person name="Qiu L."/>
        </authorList>
    </citation>
    <scope>NUCLEOTIDE SEQUENCE [LARGE SCALE GENOMIC DNA]</scope>
    <source>
        <strain evidence="3 4">4G-K06</strain>
    </source>
</reference>
<gene>
    <name evidence="3" type="ORF">DWU98_20215</name>
</gene>
<dbReference type="InterPro" id="IPR013655">
    <property type="entry name" value="PAS_fold_3"/>
</dbReference>
<dbReference type="SMART" id="SM00267">
    <property type="entry name" value="GGDEF"/>
    <property type="match status" value="1"/>
</dbReference>
<feature type="domain" description="EAL" evidence="2">
    <location>
        <begin position="692"/>
        <end position="946"/>
    </location>
</feature>
<dbReference type="InterPro" id="IPR000014">
    <property type="entry name" value="PAS"/>
</dbReference>
<feature type="domain" description="PAS" evidence="1">
    <location>
        <begin position="406"/>
        <end position="450"/>
    </location>
</feature>
<dbReference type="Gene3D" id="3.20.20.450">
    <property type="entry name" value="EAL domain"/>
    <property type="match status" value="1"/>
</dbReference>
<dbReference type="SUPFAM" id="SSF55785">
    <property type="entry name" value="PYP-like sensor domain (PAS domain)"/>
    <property type="match status" value="2"/>
</dbReference>
<dbReference type="PROSITE" id="PS50883">
    <property type="entry name" value="EAL"/>
    <property type="match status" value="1"/>
</dbReference>
<evidence type="ECO:0000313" key="4">
    <source>
        <dbReference type="Proteomes" id="UP000254258"/>
    </source>
</evidence>
<dbReference type="InterPro" id="IPR001633">
    <property type="entry name" value="EAL_dom"/>
</dbReference>
<evidence type="ECO:0000259" key="1">
    <source>
        <dbReference type="PROSITE" id="PS50112"/>
    </source>
</evidence>
<dbReference type="PANTHER" id="PTHR44757">
    <property type="entry name" value="DIGUANYLATE CYCLASE DGCP"/>
    <property type="match status" value="1"/>
</dbReference>
<dbReference type="CDD" id="cd00130">
    <property type="entry name" value="PAS"/>
    <property type="match status" value="1"/>
</dbReference>
<dbReference type="SMART" id="SM00052">
    <property type="entry name" value="EAL"/>
    <property type="match status" value="1"/>
</dbReference>
<dbReference type="Pfam" id="PF00990">
    <property type="entry name" value="GGDEF"/>
    <property type="match status" value="1"/>
</dbReference>
<dbReference type="Gene3D" id="3.30.450.20">
    <property type="entry name" value="PAS domain"/>
    <property type="match status" value="2"/>
</dbReference>
<keyword evidence="4" id="KW-1185">Reference proteome</keyword>
<proteinExistence type="predicted"/>
<evidence type="ECO:0000259" key="2">
    <source>
        <dbReference type="PROSITE" id="PS50883"/>
    </source>
</evidence>
<dbReference type="InterPro" id="IPR029787">
    <property type="entry name" value="Nucleotide_cyclase"/>
</dbReference>
<dbReference type="SUPFAM" id="SSF141868">
    <property type="entry name" value="EAL domain-like"/>
    <property type="match status" value="1"/>
</dbReference>
<accession>A0A370WS51</accession>
<dbReference type="InterPro" id="IPR035965">
    <property type="entry name" value="PAS-like_dom_sf"/>
</dbReference>
<dbReference type="InterPro" id="IPR000160">
    <property type="entry name" value="GGDEF_dom"/>
</dbReference>
<dbReference type="SUPFAM" id="SSF55073">
    <property type="entry name" value="Nucleotide cyclase"/>
    <property type="match status" value="1"/>
</dbReference>
<organism evidence="3 4">
    <name type="scientific">Dyella monticola</name>
    <dbReference type="NCBI Taxonomy" id="1927958"/>
    <lineage>
        <taxon>Bacteria</taxon>
        <taxon>Pseudomonadati</taxon>
        <taxon>Pseudomonadota</taxon>
        <taxon>Gammaproteobacteria</taxon>
        <taxon>Lysobacterales</taxon>
        <taxon>Rhodanobacteraceae</taxon>
        <taxon>Dyella</taxon>
    </lineage>
</organism>
<comment type="caution">
    <text evidence="3">The sequence shown here is derived from an EMBL/GenBank/DDBJ whole genome shotgun (WGS) entry which is preliminary data.</text>
</comment>
<sequence length="953" mass="105312">MTAVLLFFVLAHDLASNLRSRWSDSSHRADDAAINVAQMAQGLLRSSANALIFIAEASRRFHPAAPLNDTALKGLITTVLKQQSQIGRIVVVDTAKPDNPWASLHSTSTSPLCNTSVDAATVICFDATRDTAQGLVIPVAAAIDGRQWVVGEIRVAVLKRAIERVVSPDNVAFSLRDTQGRLVLQGGHDLSAENVKPGWVPWLIGSHIPPLQATVPIGPYPFFATAQISLQDIWVPWRNVALGAISFYVFYLVAFACLLKIIMGAAKLQRHYIQSLQAKTQHLRLAQRAGKTALWSLSDSAQRFECYEEAGDWFGLRPGQTLASANDVLTIVVPADRLLLATQVRRAWKKAVPLRVEFCIQKPEGVVRRLSACGQMVTDETGAKQMVGTVVDVTEQWSVWQRHIESQHRFKVLFEQNPLPFWVFDASSKRFLEVNAAAVRVYGYTREEFLQMTIFDIRDTTERLKVWEDLASPPEVRNVPKLWVHRTKGGTAIDVRIHSVDIVFADRPARLVLAEDVTTQLADERELAYRASHDLITGLPNQHALIQWMDVLIAKSTPFEVAYLQLVGMDAIADTFGIPVATGVLQTVASRLITESNECTAMAAEQAFVWATPNQIADAHMRAVADSVAEPIHYKDTQHQINVVIGIARYPSDGIQSDVLLAHAALAAHAHLHSDETIHYFEPLLAQQSREKLHFAACLRRAVKHHEFELHFQVLTDLHDMRPIGLEALIRWPQTDGTFISPSTFIPICEESGLITSLGHWVMTQAAKAVCDLKSAGFEGLPVAINISPAELLGRDLIASFRAVREAYSLPSGALRVEVTESSLITHKDKAVAVMRQLRADGIAIALDDFGTGFSSLSYLRDLPIDALKIDQAFVRNVDCDERSAMICETIIALGKSLKIDVIAEGIEHYAQYAWLQHHGCDAAQGYFLGKPGPLQDVLKTLSQSTLKRRSVP</sequence>
<dbReference type="InterPro" id="IPR043128">
    <property type="entry name" value="Rev_trsase/Diguanyl_cyclase"/>
</dbReference>
<dbReference type="AlphaFoldDB" id="A0A370WS51"/>
<dbReference type="Gene3D" id="3.30.70.270">
    <property type="match status" value="1"/>
</dbReference>
<dbReference type="PANTHER" id="PTHR44757:SF2">
    <property type="entry name" value="BIOFILM ARCHITECTURE MAINTENANCE PROTEIN MBAA"/>
    <property type="match status" value="1"/>
</dbReference>
<evidence type="ECO:0000313" key="3">
    <source>
        <dbReference type="EMBL" id="RDS78944.1"/>
    </source>
</evidence>
<dbReference type="Pfam" id="PF08447">
    <property type="entry name" value="PAS_3"/>
    <property type="match status" value="1"/>
</dbReference>
<dbReference type="Pfam" id="PF00563">
    <property type="entry name" value="EAL"/>
    <property type="match status" value="1"/>
</dbReference>
<dbReference type="Proteomes" id="UP000254258">
    <property type="component" value="Unassembled WGS sequence"/>
</dbReference>
<dbReference type="CDD" id="cd01948">
    <property type="entry name" value="EAL"/>
    <property type="match status" value="1"/>
</dbReference>
<protein>
    <submittedName>
        <fullName evidence="3">Phosphodiesterase</fullName>
    </submittedName>
</protein>
<dbReference type="NCBIfam" id="TIGR00229">
    <property type="entry name" value="sensory_box"/>
    <property type="match status" value="1"/>
</dbReference>
<dbReference type="Pfam" id="PF13188">
    <property type="entry name" value="PAS_8"/>
    <property type="match status" value="1"/>
</dbReference>
<dbReference type="InterPro" id="IPR052155">
    <property type="entry name" value="Biofilm_reg_signaling"/>
</dbReference>
<dbReference type="SMART" id="SM00091">
    <property type="entry name" value="PAS"/>
    <property type="match status" value="1"/>
</dbReference>
<dbReference type="InterPro" id="IPR035919">
    <property type="entry name" value="EAL_sf"/>
</dbReference>
<dbReference type="EMBL" id="QRBE01000019">
    <property type="protein sequence ID" value="RDS78944.1"/>
    <property type="molecule type" value="Genomic_DNA"/>
</dbReference>
<name>A0A370WS51_9GAMM</name>